<keyword evidence="2" id="KW-0597">Phosphoprotein</keyword>
<keyword evidence="7" id="KW-1185">Reference proteome</keyword>
<dbReference type="PROSITE" id="PS50110">
    <property type="entry name" value="RESPONSE_REGULATORY"/>
    <property type="match status" value="1"/>
</dbReference>
<dbReference type="SUPFAM" id="SSF52172">
    <property type="entry name" value="CheY-like"/>
    <property type="match status" value="1"/>
</dbReference>
<organism evidence="6 7">
    <name type="scientific">Curvibacter cyanobacteriorum</name>
    <dbReference type="NCBI Taxonomy" id="3026422"/>
    <lineage>
        <taxon>Bacteria</taxon>
        <taxon>Pseudomonadati</taxon>
        <taxon>Pseudomonadota</taxon>
        <taxon>Betaproteobacteria</taxon>
        <taxon>Burkholderiales</taxon>
        <taxon>Comamonadaceae</taxon>
        <taxon>Curvibacter</taxon>
    </lineage>
</organism>
<dbReference type="InterPro" id="IPR001789">
    <property type="entry name" value="Sig_transdc_resp-reg_receiver"/>
</dbReference>
<accession>A0ABT5MZR7</accession>
<dbReference type="SMART" id="SM00862">
    <property type="entry name" value="Trans_reg_C"/>
    <property type="match status" value="1"/>
</dbReference>
<feature type="domain" description="Response regulatory" evidence="4">
    <location>
        <begin position="2"/>
        <end position="116"/>
    </location>
</feature>
<evidence type="ECO:0000256" key="3">
    <source>
        <dbReference type="PROSITE-ProRule" id="PRU01091"/>
    </source>
</evidence>
<dbReference type="Pfam" id="PF00486">
    <property type="entry name" value="Trans_reg_C"/>
    <property type="match status" value="1"/>
</dbReference>
<evidence type="ECO:0000259" key="5">
    <source>
        <dbReference type="PROSITE" id="PS51755"/>
    </source>
</evidence>
<dbReference type="Pfam" id="PF00072">
    <property type="entry name" value="Response_reg"/>
    <property type="match status" value="1"/>
</dbReference>
<dbReference type="PANTHER" id="PTHR48111:SF36">
    <property type="entry name" value="TRANSCRIPTIONAL REGULATORY PROTEIN CUTR"/>
    <property type="match status" value="1"/>
</dbReference>
<gene>
    <name evidence="6" type="ORF">PSQ40_13350</name>
</gene>
<dbReference type="PANTHER" id="PTHR48111">
    <property type="entry name" value="REGULATOR OF RPOS"/>
    <property type="match status" value="1"/>
</dbReference>
<dbReference type="EMBL" id="JAQSIP010000005">
    <property type="protein sequence ID" value="MDD0839565.1"/>
    <property type="molecule type" value="Genomic_DNA"/>
</dbReference>
<dbReference type="Gene3D" id="3.40.50.2300">
    <property type="match status" value="1"/>
</dbReference>
<feature type="domain" description="OmpR/PhoB-type" evidence="5">
    <location>
        <begin position="127"/>
        <end position="221"/>
    </location>
</feature>
<dbReference type="InterPro" id="IPR011006">
    <property type="entry name" value="CheY-like_superfamily"/>
</dbReference>
<sequence length="224" mass="24655">MRLLLIEDDAPLAEALTAFLRGKGFVVDTAATLAQARAALPAAHWGALLLDLHLPDGDGLSLLPLLQRHYPDCSVIILTARDQITDRIRGLDAGADDYLVKPFDPDELLARLRAVERRRGSGGGQHGAVLQLGNLAIDLARDRVLLDGQPVELTAKEWALLRVMASRPERIHSRDSLLDALYGFDDDTDSNTLEVFISKLRRKIGRERIQTLRGLGYRLAGQTP</sequence>
<dbReference type="Gene3D" id="1.10.10.10">
    <property type="entry name" value="Winged helix-like DNA-binding domain superfamily/Winged helix DNA-binding domain"/>
    <property type="match status" value="1"/>
</dbReference>
<evidence type="ECO:0000256" key="2">
    <source>
        <dbReference type="PROSITE-ProRule" id="PRU00169"/>
    </source>
</evidence>
<feature type="DNA-binding region" description="OmpR/PhoB-type" evidence="3">
    <location>
        <begin position="127"/>
        <end position="221"/>
    </location>
</feature>
<dbReference type="SMART" id="SM00448">
    <property type="entry name" value="REC"/>
    <property type="match status" value="1"/>
</dbReference>
<dbReference type="InterPro" id="IPR039420">
    <property type="entry name" value="WalR-like"/>
</dbReference>
<dbReference type="Proteomes" id="UP001528673">
    <property type="component" value="Unassembled WGS sequence"/>
</dbReference>
<evidence type="ECO:0000313" key="6">
    <source>
        <dbReference type="EMBL" id="MDD0839565.1"/>
    </source>
</evidence>
<comment type="caution">
    <text evidence="6">The sequence shown here is derived from an EMBL/GenBank/DDBJ whole genome shotgun (WGS) entry which is preliminary data.</text>
</comment>
<dbReference type="Gene3D" id="6.10.250.690">
    <property type="match status" value="1"/>
</dbReference>
<protein>
    <submittedName>
        <fullName evidence="6">Response regulator</fullName>
    </submittedName>
</protein>
<proteinExistence type="predicted"/>
<evidence type="ECO:0000256" key="1">
    <source>
        <dbReference type="ARBA" id="ARBA00023125"/>
    </source>
</evidence>
<reference evidence="6 7" key="1">
    <citation type="submission" date="2023-02" db="EMBL/GenBank/DDBJ databases">
        <title>Bacterial whole genomic sequence of Curvibacter sp. HBC61.</title>
        <authorList>
            <person name="Le V."/>
            <person name="Ko S.-R."/>
            <person name="Ahn C.-Y."/>
            <person name="Oh H.-M."/>
        </authorList>
    </citation>
    <scope>NUCLEOTIDE SEQUENCE [LARGE SCALE GENOMIC DNA]</scope>
    <source>
        <strain evidence="6 7">HBC61</strain>
    </source>
</reference>
<dbReference type="InterPro" id="IPR001867">
    <property type="entry name" value="OmpR/PhoB-type_DNA-bd"/>
</dbReference>
<keyword evidence="1 3" id="KW-0238">DNA-binding</keyword>
<dbReference type="RefSeq" id="WP_273952024.1">
    <property type="nucleotide sequence ID" value="NZ_JAQSIP010000005.1"/>
</dbReference>
<name>A0ABT5MZR7_9BURK</name>
<feature type="modified residue" description="4-aspartylphosphate" evidence="2">
    <location>
        <position position="51"/>
    </location>
</feature>
<dbReference type="InterPro" id="IPR036388">
    <property type="entry name" value="WH-like_DNA-bd_sf"/>
</dbReference>
<evidence type="ECO:0000313" key="7">
    <source>
        <dbReference type="Proteomes" id="UP001528673"/>
    </source>
</evidence>
<dbReference type="PROSITE" id="PS51755">
    <property type="entry name" value="OMPR_PHOB"/>
    <property type="match status" value="1"/>
</dbReference>
<evidence type="ECO:0000259" key="4">
    <source>
        <dbReference type="PROSITE" id="PS50110"/>
    </source>
</evidence>
<dbReference type="CDD" id="cd00383">
    <property type="entry name" value="trans_reg_C"/>
    <property type="match status" value="1"/>
</dbReference>